<organism evidence="2 3">
    <name type="scientific">Haloechinothrix aidingensis</name>
    <dbReference type="NCBI Taxonomy" id="2752311"/>
    <lineage>
        <taxon>Bacteria</taxon>
        <taxon>Bacillati</taxon>
        <taxon>Actinomycetota</taxon>
        <taxon>Actinomycetes</taxon>
        <taxon>Pseudonocardiales</taxon>
        <taxon>Pseudonocardiaceae</taxon>
        <taxon>Haloechinothrix</taxon>
    </lineage>
</organism>
<protein>
    <recommendedName>
        <fullName evidence="4">Excreted virulence factor EspC, type VII ESX diderm</fullName>
    </recommendedName>
</protein>
<name>A0A838A6Q0_9PSEU</name>
<accession>A0A838A6Q0</accession>
<evidence type="ECO:0000313" key="2">
    <source>
        <dbReference type="EMBL" id="MBA0124077.1"/>
    </source>
</evidence>
<dbReference type="Proteomes" id="UP000582974">
    <property type="component" value="Unassembled WGS sequence"/>
</dbReference>
<feature type="region of interest" description="Disordered" evidence="1">
    <location>
        <begin position="75"/>
        <end position="105"/>
    </location>
</feature>
<evidence type="ECO:0008006" key="4">
    <source>
        <dbReference type="Google" id="ProtNLM"/>
    </source>
</evidence>
<evidence type="ECO:0000256" key="1">
    <source>
        <dbReference type="SAM" id="MobiDB-lite"/>
    </source>
</evidence>
<proteinExistence type="predicted"/>
<keyword evidence="3" id="KW-1185">Reference proteome</keyword>
<gene>
    <name evidence="2" type="ORF">H0B56_00800</name>
</gene>
<dbReference type="EMBL" id="JACCKD010000001">
    <property type="protein sequence ID" value="MBA0124077.1"/>
    <property type="molecule type" value="Genomic_DNA"/>
</dbReference>
<dbReference type="AlphaFoldDB" id="A0A838A6Q0"/>
<comment type="caution">
    <text evidence="2">The sequence shown here is derived from an EMBL/GenBank/DDBJ whole genome shotgun (WGS) entry which is preliminary data.</text>
</comment>
<dbReference type="RefSeq" id="WP_180890987.1">
    <property type="nucleotide sequence ID" value="NZ_JACCKD010000001.1"/>
</dbReference>
<reference evidence="2 3" key="1">
    <citation type="submission" date="2020-07" db="EMBL/GenBank/DDBJ databases">
        <title>Genome of Haloechinothrix sp.</title>
        <authorList>
            <person name="Tang S.-K."/>
            <person name="Yang L."/>
            <person name="Zhu W.-Y."/>
        </authorList>
    </citation>
    <scope>NUCLEOTIDE SEQUENCE [LARGE SCALE GENOMIC DNA]</scope>
    <source>
        <strain evidence="2 3">YIM 98757</strain>
    </source>
</reference>
<sequence>MSDIEVYTEELRAAGHATREAAESVAGIELGAALTGVKSGLPGSRAASESSALAEHWDGISARCAERLAERAEKLADAADDYDSRERSAAEDFEGLLPRGPEGPI</sequence>
<feature type="compositionally biased region" description="Basic and acidic residues" evidence="1">
    <location>
        <begin position="75"/>
        <end position="90"/>
    </location>
</feature>
<evidence type="ECO:0000313" key="3">
    <source>
        <dbReference type="Proteomes" id="UP000582974"/>
    </source>
</evidence>